<dbReference type="Gene3D" id="1.10.287.370">
    <property type="match status" value="1"/>
</dbReference>
<keyword evidence="1" id="KW-0175">Coiled coil</keyword>
<accession>A0A9X3TNI2</accession>
<evidence type="ECO:0000313" key="4">
    <source>
        <dbReference type="EMBL" id="MDA5107767.1"/>
    </source>
</evidence>
<dbReference type="RefSeq" id="WP_035294907.1">
    <property type="nucleotide sequence ID" value="NZ_JAPYYP010000004.1"/>
</dbReference>
<evidence type="ECO:0000256" key="1">
    <source>
        <dbReference type="SAM" id="Coils"/>
    </source>
</evidence>
<name>A0A9X3TNI2_9BACL</name>
<dbReference type="AlphaFoldDB" id="A0A9X3TNI2"/>
<protein>
    <submittedName>
        <fullName evidence="4">Uncharacterized protein</fullName>
    </submittedName>
</protein>
<sequence>MSDKYVSASSTPSTTLRLPEQGRQGGKRRRNGLFASLVRAIAPRTDEKRSLVPAVMAVLLWVGLACAGYAFAVHTLDKQQQFVNQRIQEVQAQNEQQMRQLEEQLALVQDEMKQVQNGLANLQEDLQLTGETIGGTNKTKQALQDRIDQLNKQLVELKASLKKLEDAARAW</sequence>
<proteinExistence type="predicted"/>
<dbReference type="InterPro" id="IPR009053">
    <property type="entry name" value="Prefoldin"/>
</dbReference>
<feature type="coiled-coil region" evidence="1">
    <location>
        <begin position="80"/>
        <end position="167"/>
    </location>
</feature>
<evidence type="ECO:0000313" key="5">
    <source>
        <dbReference type="Proteomes" id="UP001151071"/>
    </source>
</evidence>
<feature type="transmembrane region" description="Helical" evidence="3">
    <location>
        <begin position="51"/>
        <end position="72"/>
    </location>
</feature>
<dbReference type="Proteomes" id="UP001151071">
    <property type="component" value="Unassembled WGS sequence"/>
</dbReference>
<evidence type="ECO:0000256" key="3">
    <source>
        <dbReference type="SAM" id="Phobius"/>
    </source>
</evidence>
<gene>
    <name evidence="4" type="ORF">O3V59_05305</name>
</gene>
<keyword evidence="3" id="KW-1133">Transmembrane helix</keyword>
<feature type="compositionally biased region" description="Polar residues" evidence="2">
    <location>
        <begin position="7"/>
        <end position="16"/>
    </location>
</feature>
<reference evidence="4" key="1">
    <citation type="submission" date="2022-12" db="EMBL/GenBank/DDBJ databases">
        <title>Draft genome sequence of the thermophilic strain Brevibacillus thermoruber HT42, isolated from Los Humeros, Puebla, Mexico, with biotechnological potential.</title>
        <authorList>
            <person name="Lara Sanchez J."/>
            <person name="Solis Palacios R."/>
            <person name="Bustos Baena A.S."/>
            <person name="Ruz Baez A.E."/>
            <person name="Espinosa Luna G."/>
            <person name="Oliart Ros R.M."/>
        </authorList>
    </citation>
    <scope>NUCLEOTIDE SEQUENCE</scope>
    <source>
        <strain evidence="4">HT42</strain>
    </source>
</reference>
<keyword evidence="3" id="KW-0472">Membrane</keyword>
<organism evidence="4 5">
    <name type="scientific">Brevibacillus thermoruber</name>
    <dbReference type="NCBI Taxonomy" id="33942"/>
    <lineage>
        <taxon>Bacteria</taxon>
        <taxon>Bacillati</taxon>
        <taxon>Bacillota</taxon>
        <taxon>Bacilli</taxon>
        <taxon>Bacillales</taxon>
        <taxon>Paenibacillaceae</taxon>
        <taxon>Brevibacillus</taxon>
    </lineage>
</organism>
<dbReference type="EMBL" id="JAPYYP010000004">
    <property type="protein sequence ID" value="MDA5107767.1"/>
    <property type="molecule type" value="Genomic_DNA"/>
</dbReference>
<keyword evidence="5" id="KW-1185">Reference proteome</keyword>
<comment type="caution">
    <text evidence="4">The sequence shown here is derived from an EMBL/GenBank/DDBJ whole genome shotgun (WGS) entry which is preliminary data.</text>
</comment>
<keyword evidence="3" id="KW-0812">Transmembrane</keyword>
<evidence type="ECO:0000256" key="2">
    <source>
        <dbReference type="SAM" id="MobiDB-lite"/>
    </source>
</evidence>
<feature type="region of interest" description="Disordered" evidence="2">
    <location>
        <begin position="1"/>
        <end position="29"/>
    </location>
</feature>